<sequence length="29" mass="3260">MPQRQEAKSRQQASVPVFAVMSLTPGRQM</sequence>
<organism evidence="1">
    <name type="scientific">Arundo donax</name>
    <name type="common">Giant reed</name>
    <name type="synonym">Donax arundinaceus</name>
    <dbReference type="NCBI Taxonomy" id="35708"/>
    <lineage>
        <taxon>Eukaryota</taxon>
        <taxon>Viridiplantae</taxon>
        <taxon>Streptophyta</taxon>
        <taxon>Embryophyta</taxon>
        <taxon>Tracheophyta</taxon>
        <taxon>Spermatophyta</taxon>
        <taxon>Magnoliopsida</taxon>
        <taxon>Liliopsida</taxon>
        <taxon>Poales</taxon>
        <taxon>Poaceae</taxon>
        <taxon>PACMAD clade</taxon>
        <taxon>Arundinoideae</taxon>
        <taxon>Arundineae</taxon>
        <taxon>Arundo</taxon>
    </lineage>
</organism>
<dbReference type="AlphaFoldDB" id="A0A0A9G356"/>
<reference evidence="1" key="2">
    <citation type="journal article" date="2015" name="Data Brief">
        <title>Shoot transcriptome of the giant reed, Arundo donax.</title>
        <authorList>
            <person name="Barrero R.A."/>
            <person name="Guerrero F.D."/>
            <person name="Moolhuijzen P."/>
            <person name="Goolsby J.A."/>
            <person name="Tidwell J."/>
            <person name="Bellgard S.E."/>
            <person name="Bellgard M.I."/>
        </authorList>
    </citation>
    <scope>NUCLEOTIDE SEQUENCE</scope>
    <source>
        <tissue evidence="1">Shoot tissue taken approximately 20 cm above the soil surface</tissue>
    </source>
</reference>
<protein>
    <submittedName>
        <fullName evidence="1">Uncharacterized protein</fullName>
    </submittedName>
</protein>
<name>A0A0A9G356_ARUDO</name>
<reference evidence="1" key="1">
    <citation type="submission" date="2014-09" db="EMBL/GenBank/DDBJ databases">
        <authorList>
            <person name="Magalhaes I.L.F."/>
            <person name="Oliveira U."/>
            <person name="Santos F.R."/>
            <person name="Vidigal T.H.D.A."/>
            <person name="Brescovit A.D."/>
            <person name="Santos A.J."/>
        </authorList>
    </citation>
    <scope>NUCLEOTIDE SEQUENCE</scope>
    <source>
        <tissue evidence="1">Shoot tissue taken approximately 20 cm above the soil surface</tissue>
    </source>
</reference>
<accession>A0A0A9G356</accession>
<proteinExistence type="predicted"/>
<evidence type="ECO:0000313" key="1">
    <source>
        <dbReference type="EMBL" id="JAE18942.1"/>
    </source>
</evidence>
<dbReference type="EMBL" id="GBRH01178954">
    <property type="protein sequence ID" value="JAE18942.1"/>
    <property type="molecule type" value="Transcribed_RNA"/>
</dbReference>